<dbReference type="GO" id="GO:0003746">
    <property type="term" value="F:translation elongation factor activity"/>
    <property type="evidence" value="ECO:0007669"/>
    <property type="project" value="UniProtKB-KW"/>
</dbReference>
<keyword evidence="1" id="KW-0812">Transmembrane</keyword>
<proteinExistence type="predicted"/>
<dbReference type="eggNOG" id="ENOG502Z8R1">
    <property type="taxonomic scope" value="Bacteria"/>
</dbReference>
<dbReference type="RefSeq" id="WP_004869616.1">
    <property type="nucleotide sequence ID" value="NZ_CP005986.1"/>
</dbReference>
<keyword evidence="1" id="KW-1133">Transmembrane helix</keyword>
<feature type="transmembrane region" description="Helical" evidence="1">
    <location>
        <begin position="207"/>
        <end position="232"/>
    </location>
</feature>
<dbReference type="EMBL" id="CP005986">
    <property type="protein sequence ID" value="AIA56572.1"/>
    <property type="molecule type" value="Genomic_DNA"/>
</dbReference>
<protein>
    <submittedName>
        <fullName evidence="2">Elongation factor-1 alpha</fullName>
    </submittedName>
</protein>
<accession>A0A060A386</accession>
<gene>
    <name evidence="2" type="ORF">Acaty_c2735</name>
</gene>
<name>A0A060A386_ACICK</name>
<organism evidence="2 3">
    <name type="scientific">Acidithiobacillus caldus (strain ATCC 51756 / DSM 8584 / KU)</name>
    <dbReference type="NCBI Taxonomy" id="637389"/>
    <lineage>
        <taxon>Bacteria</taxon>
        <taxon>Pseudomonadati</taxon>
        <taxon>Pseudomonadota</taxon>
        <taxon>Acidithiobacillia</taxon>
        <taxon>Acidithiobacillales</taxon>
        <taxon>Acidithiobacillaceae</taxon>
        <taxon>Acidithiobacillus</taxon>
    </lineage>
</organism>
<dbReference type="AlphaFoldDB" id="A0A060A386"/>
<evidence type="ECO:0000313" key="3">
    <source>
        <dbReference type="Proteomes" id="UP000005522"/>
    </source>
</evidence>
<dbReference type="GeneID" id="92932790"/>
<sequence>MRQLPELSLAEKLVHTGFIFLVGLGLLVAEAYVYLTVGGKNGLTVHAVVVHYYGDRSSSTLQSVLPRMMDFSGMPAAEKPKMTAAVDHWIANGETEAEYESQIKPLIAANCLKCHSVEMSKQLHNPPLASYADVKKVAQVDTGMSLTSMLLNGMVHLTMLGVIFWIAGWIFSKARFPTLPKLILIVLPFIAMLVDFSGWFLTHQNPAFVWLVLVGGALSCPIALLEMFLSLVQMWFLKPRAAAGTAAA</sequence>
<keyword evidence="2" id="KW-0251">Elongation factor</keyword>
<evidence type="ECO:0000313" key="2">
    <source>
        <dbReference type="EMBL" id="AIA56572.1"/>
    </source>
</evidence>
<dbReference type="KEGG" id="acz:Acaty_c2735"/>
<dbReference type="Proteomes" id="UP000005522">
    <property type="component" value="Chromosome"/>
</dbReference>
<feature type="transmembrane region" description="Helical" evidence="1">
    <location>
        <begin position="12"/>
        <end position="35"/>
    </location>
</feature>
<feature type="transmembrane region" description="Helical" evidence="1">
    <location>
        <begin position="149"/>
        <end position="170"/>
    </location>
</feature>
<dbReference type="HOGENOM" id="CLU_076573_0_0_6"/>
<keyword evidence="2" id="KW-0648">Protein biosynthesis</keyword>
<reference evidence="2 3" key="1">
    <citation type="journal article" date="2009" name="J. Bacteriol.">
        <title>Draft genome sequence of the extremely acidophilic bacterium Acidithiobacillus caldus ATCC 51756 reveals metabolic versatility in the genus Acidithiobacillus.</title>
        <authorList>
            <person name="Valdes J."/>
            <person name="Quatrini R."/>
            <person name="Hallberg K."/>
            <person name="Dopson M."/>
            <person name="Valenzuela P.D."/>
            <person name="Holmes D.S."/>
        </authorList>
    </citation>
    <scope>NUCLEOTIDE SEQUENCE [LARGE SCALE GENOMIC DNA]</scope>
    <source>
        <strain evidence="3">ATCC 51756 / DSM 8584 / KU</strain>
    </source>
</reference>
<keyword evidence="1" id="KW-0472">Membrane</keyword>
<feature type="transmembrane region" description="Helical" evidence="1">
    <location>
        <begin position="182"/>
        <end position="201"/>
    </location>
</feature>
<evidence type="ECO:0000256" key="1">
    <source>
        <dbReference type="SAM" id="Phobius"/>
    </source>
</evidence>